<name>A0A2N5IX07_9BIFI</name>
<dbReference type="GO" id="GO:0005886">
    <property type="term" value="C:plasma membrane"/>
    <property type="evidence" value="ECO:0007669"/>
    <property type="project" value="TreeGrafter"/>
</dbReference>
<dbReference type="SMART" id="SM00382">
    <property type="entry name" value="AAA"/>
    <property type="match status" value="1"/>
</dbReference>
<dbReference type="SUPFAM" id="SSF52540">
    <property type="entry name" value="P-loop containing nucleoside triphosphate hydrolases"/>
    <property type="match status" value="1"/>
</dbReference>
<dbReference type="InterPro" id="IPR003593">
    <property type="entry name" value="AAA+_ATPase"/>
</dbReference>
<dbReference type="InterPro" id="IPR027417">
    <property type="entry name" value="P-loop_NTPase"/>
</dbReference>
<dbReference type="InterPro" id="IPR017911">
    <property type="entry name" value="MacB-like_ATP-bd"/>
</dbReference>
<dbReference type="GO" id="GO:0016887">
    <property type="term" value="F:ATP hydrolysis activity"/>
    <property type="evidence" value="ECO:0007669"/>
    <property type="project" value="InterPro"/>
</dbReference>
<proteinExistence type="predicted"/>
<dbReference type="Proteomes" id="UP000235034">
    <property type="component" value="Unassembled WGS sequence"/>
</dbReference>
<dbReference type="InterPro" id="IPR017871">
    <property type="entry name" value="ABC_transporter-like_CS"/>
</dbReference>
<dbReference type="PROSITE" id="PS00211">
    <property type="entry name" value="ABC_TRANSPORTER_1"/>
    <property type="match status" value="1"/>
</dbReference>
<sequence>MTAETERRSPDTTPLLRIDDLTRTFTRRGRPFDAVSHVTLELDAGGFVAIVGRSGNGKSTLINMIAGLVRPTGGSVEVDGLRIADLDDRGLSLLRNRTIGFVTQEQTLLGNLPVLDNVILPATFFPDEKNETVPSEERDGGDGEGRDRLVDRALRLLERLGVDGLAGCYPRELSGGEMRRVSIARALVNDPKLIIADEPTGDLDADSTTTVMRLLRERADSGVGVLMVTHDADAIDYADTVYRMDAGTLSRAWV</sequence>
<dbReference type="InterPro" id="IPR003439">
    <property type="entry name" value="ABC_transporter-like_ATP-bd"/>
</dbReference>
<protein>
    <submittedName>
        <fullName evidence="5">ABC transporter ATP-binding protein</fullName>
    </submittedName>
</protein>
<dbReference type="PANTHER" id="PTHR24220">
    <property type="entry name" value="IMPORT ATP-BINDING PROTEIN"/>
    <property type="match status" value="1"/>
</dbReference>
<keyword evidence="6" id="KW-1185">Reference proteome</keyword>
<dbReference type="RefSeq" id="WP_101623105.1">
    <property type="nucleotide sequence ID" value="NZ_NMWT01000028.1"/>
</dbReference>
<dbReference type="CDD" id="cd03255">
    <property type="entry name" value="ABC_MJ0796_LolCDE_FtsE"/>
    <property type="match status" value="1"/>
</dbReference>
<comment type="caution">
    <text evidence="5">The sequence shown here is derived from an EMBL/GenBank/DDBJ whole genome shotgun (WGS) entry which is preliminary data.</text>
</comment>
<evidence type="ECO:0000256" key="3">
    <source>
        <dbReference type="ARBA" id="ARBA00022840"/>
    </source>
</evidence>
<dbReference type="PANTHER" id="PTHR24220:SF662">
    <property type="entry name" value="ABC TRANSPORTER ATP-BINDING PROTEIN"/>
    <property type="match status" value="1"/>
</dbReference>
<dbReference type="PROSITE" id="PS50893">
    <property type="entry name" value="ABC_TRANSPORTER_2"/>
    <property type="match status" value="1"/>
</dbReference>
<accession>A0A2N5IX07</accession>
<dbReference type="InterPro" id="IPR015854">
    <property type="entry name" value="ABC_transpr_LolD-like"/>
</dbReference>
<dbReference type="Pfam" id="PF00005">
    <property type="entry name" value="ABC_tran"/>
    <property type="match status" value="1"/>
</dbReference>
<feature type="domain" description="ABC transporter" evidence="4">
    <location>
        <begin position="16"/>
        <end position="254"/>
    </location>
</feature>
<evidence type="ECO:0000256" key="2">
    <source>
        <dbReference type="ARBA" id="ARBA00022741"/>
    </source>
</evidence>
<evidence type="ECO:0000313" key="6">
    <source>
        <dbReference type="Proteomes" id="UP000235034"/>
    </source>
</evidence>
<dbReference type="OrthoDB" id="9802264at2"/>
<keyword evidence="1" id="KW-0813">Transport</keyword>
<reference evidence="5 6" key="1">
    <citation type="submission" date="2017-07" db="EMBL/GenBank/DDBJ databases">
        <title>Bifidobacterium novel species.</title>
        <authorList>
            <person name="Lugli G.A."/>
            <person name="Milani C."/>
            <person name="Duranti S."/>
            <person name="Mangifesta M."/>
        </authorList>
    </citation>
    <scope>NUCLEOTIDE SEQUENCE [LARGE SCALE GENOMIC DNA]</scope>
    <source>
        <strain evidence="5 6">77</strain>
    </source>
</reference>
<dbReference type="GO" id="GO:0022857">
    <property type="term" value="F:transmembrane transporter activity"/>
    <property type="evidence" value="ECO:0007669"/>
    <property type="project" value="TreeGrafter"/>
</dbReference>
<evidence type="ECO:0000256" key="1">
    <source>
        <dbReference type="ARBA" id="ARBA00022448"/>
    </source>
</evidence>
<evidence type="ECO:0000259" key="4">
    <source>
        <dbReference type="PROSITE" id="PS50893"/>
    </source>
</evidence>
<keyword evidence="2" id="KW-0547">Nucleotide-binding</keyword>
<gene>
    <name evidence="5" type="ORF">Uis4E_2067</name>
</gene>
<keyword evidence="3 5" id="KW-0067">ATP-binding</keyword>
<dbReference type="Gene3D" id="3.40.50.300">
    <property type="entry name" value="P-loop containing nucleotide triphosphate hydrolases"/>
    <property type="match status" value="1"/>
</dbReference>
<organism evidence="5 6">
    <name type="scientific">Bifidobacterium parmae</name>
    <dbReference type="NCBI Taxonomy" id="361854"/>
    <lineage>
        <taxon>Bacteria</taxon>
        <taxon>Bacillati</taxon>
        <taxon>Actinomycetota</taxon>
        <taxon>Actinomycetes</taxon>
        <taxon>Bifidobacteriales</taxon>
        <taxon>Bifidobacteriaceae</taxon>
        <taxon>Bifidobacterium</taxon>
    </lineage>
</organism>
<evidence type="ECO:0000313" key="5">
    <source>
        <dbReference type="EMBL" id="PLS26492.1"/>
    </source>
</evidence>
<dbReference type="AlphaFoldDB" id="A0A2N5IX07"/>
<dbReference type="EMBL" id="NMWT01000028">
    <property type="protein sequence ID" value="PLS26492.1"/>
    <property type="molecule type" value="Genomic_DNA"/>
</dbReference>
<dbReference type="GO" id="GO:0005524">
    <property type="term" value="F:ATP binding"/>
    <property type="evidence" value="ECO:0007669"/>
    <property type="project" value="UniProtKB-KW"/>
</dbReference>